<sequence>MRIWIEVASGNWAWENKLKDAQTGEKIGLKAPATTRYFNLLKDVRDGDILFTHLTHSLTSKKEWRGAIVGISSIASSVYNDNKMIRVDTNKNITLPIPIRFAEYKDIETISENFLKIIKRSMQKYLFEITGDDFQTLIHLHEENANFLKKTEYSMMIEAFD</sequence>
<protein>
    <submittedName>
        <fullName evidence="1">EVE domain-containing protein</fullName>
    </submittedName>
</protein>
<name>A0ABD4TIJ2_9EURY</name>
<proteinExistence type="predicted"/>
<reference evidence="1 2" key="1">
    <citation type="submission" date="2019-08" db="EMBL/GenBank/DDBJ databases">
        <authorList>
            <person name="Chen S.-C."/>
            <person name="Lai M.-C."/>
            <person name="You Y.-T."/>
        </authorList>
    </citation>
    <scope>NUCLEOTIDE SEQUENCE [LARGE SCALE GENOMIC DNA]</scope>
    <source>
        <strain evidence="1 2">P2F9704a</strain>
    </source>
</reference>
<dbReference type="Gene3D" id="3.10.590.10">
    <property type="entry name" value="ph1033 like domains"/>
    <property type="match status" value="1"/>
</dbReference>
<dbReference type="EMBL" id="VOTZ01000003">
    <property type="protein sequence ID" value="MCQ1537758.1"/>
    <property type="molecule type" value="Genomic_DNA"/>
</dbReference>
<evidence type="ECO:0000313" key="2">
    <source>
        <dbReference type="Proteomes" id="UP001524383"/>
    </source>
</evidence>
<evidence type="ECO:0000313" key="1">
    <source>
        <dbReference type="EMBL" id="MCQ1537758.1"/>
    </source>
</evidence>
<dbReference type="SUPFAM" id="SSF88697">
    <property type="entry name" value="PUA domain-like"/>
    <property type="match status" value="1"/>
</dbReference>
<dbReference type="InterPro" id="IPR015947">
    <property type="entry name" value="PUA-like_sf"/>
</dbReference>
<comment type="caution">
    <text evidence="1">The sequence shown here is derived from an EMBL/GenBank/DDBJ whole genome shotgun (WGS) entry which is preliminary data.</text>
</comment>
<organism evidence="1 2">
    <name type="scientific">Methanocalculus taiwanensis</name>
    <dbReference type="NCBI Taxonomy" id="106207"/>
    <lineage>
        <taxon>Archaea</taxon>
        <taxon>Methanobacteriati</taxon>
        <taxon>Methanobacteriota</taxon>
        <taxon>Stenosarchaea group</taxon>
        <taxon>Methanomicrobia</taxon>
        <taxon>Methanomicrobiales</taxon>
        <taxon>Methanocalculaceae</taxon>
        <taxon>Methanocalculus</taxon>
    </lineage>
</organism>
<keyword evidence="2" id="KW-1185">Reference proteome</keyword>
<gene>
    <name evidence="1" type="ORF">FTO68_01960</name>
</gene>
<dbReference type="RefSeq" id="WP_255331676.1">
    <property type="nucleotide sequence ID" value="NZ_VOTZ01000003.1"/>
</dbReference>
<accession>A0ABD4TIJ2</accession>
<dbReference type="Proteomes" id="UP001524383">
    <property type="component" value="Unassembled WGS sequence"/>
</dbReference>
<dbReference type="AlphaFoldDB" id="A0ABD4TIJ2"/>